<dbReference type="GO" id="GO:0016491">
    <property type="term" value="F:oxidoreductase activity"/>
    <property type="evidence" value="ECO:0007669"/>
    <property type="project" value="UniProtKB-KW"/>
</dbReference>
<protein>
    <recommendedName>
        <fullName evidence="5">Dehydrogenase/reductase SDR family member 7</fullName>
    </recommendedName>
</protein>
<dbReference type="SUPFAM" id="SSF51735">
    <property type="entry name" value="NAD(P)-binding Rossmann-fold domains"/>
    <property type="match status" value="1"/>
</dbReference>
<comment type="similarity">
    <text evidence="2">Belongs to the short-chain dehydrogenases/reductases (SDR) family.</text>
</comment>
<name>A0A8S4A576_9EUPU</name>
<proteinExistence type="inferred from homology"/>
<organism evidence="3 4">
    <name type="scientific">Candidula unifasciata</name>
    <dbReference type="NCBI Taxonomy" id="100452"/>
    <lineage>
        <taxon>Eukaryota</taxon>
        <taxon>Metazoa</taxon>
        <taxon>Spiralia</taxon>
        <taxon>Lophotrochozoa</taxon>
        <taxon>Mollusca</taxon>
        <taxon>Gastropoda</taxon>
        <taxon>Heterobranchia</taxon>
        <taxon>Euthyneura</taxon>
        <taxon>Panpulmonata</taxon>
        <taxon>Eupulmonata</taxon>
        <taxon>Stylommatophora</taxon>
        <taxon>Helicina</taxon>
        <taxon>Helicoidea</taxon>
        <taxon>Geomitridae</taxon>
        <taxon>Candidula</taxon>
    </lineage>
</organism>
<dbReference type="OrthoDB" id="47007at2759"/>
<dbReference type="InterPro" id="IPR020904">
    <property type="entry name" value="Sc_DH/Rdtase_CS"/>
</dbReference>
<evidence type="ECO:0000256" key="1">
    <source>
        <dbReference type="ARBA" id="ARBA00023002"/>
    </source>
</evidence>
<dbReference type="Pfam" id="PF00106">
    <property type="entry name" value="adh_short"/>
    <property type="match status" value="1"/>
</dbReference>
<keyword evidence="1" id="KW-0560">Oxidoreductase</keyword>
<reference evidence="3" key="1">
    <citation type="submission" date="2021-04" db="EMBL/GenBank/DDBJ databases">
        <authorList>
            <consortium name="Molecular Ecology Group"/>
        </authorList>
    </citation>
    <scope>NUCLEOTIDE SEQUENCE</scope>
</reference>
<comment type="caution">
    <text evidence="3">The sequence shown here is derived from an EMBL/GenBank/DDBJ whole genome shotgun (WGS) entry which is preliminary data.</text>
</comment>
<dbReference type="PRINTS" id="PR00081">
    <property type="entry name" value="GDHRDH"/>
</dbReference>
<evidence type="ECO:0008006" key="5">
    <source>
        <dbReference type="Google" id="ProtNLM"/>
    </source>
</evidence>
<dbReference type="InterPro" id="IPR002347">
    <property type="entry name" value="SDR_fam"/>
</dbReference>
<evidence type="ECO:0000313" key="4">
    <source>
        <dbReference type="Proteomes" id="UP000678393"/>
    </source>
</evidence>
<evidence type="ECO:0000256" key="2">
    <source>
        <dbReference type="RuleBase" id="RU000363"/>
    </source>
</evidence>
<dbReference type="PANTHER" id="PTHR44269">
    <property type="entry name" value="DEHYDROGENASE/REDUCTASE SDR FAMILY MEMBER 7-RELATED"/>
    <property type="match status" value="1"/>
</dbReference>
<dbReference type="AlphaFoldDB" id="A0A8S4A576"/>
<dbReference type="PANTHER" id="PTHR44269:SF1">
    <property type="entry name" value="DEHYDROGENASE_REDUCTASE SDR FAMILY MEMBER 7"/>
    <property type="match status" value="1"/>
</dbReference>
<dbReference type="PROSITE" id="PS00061">
    <property type="entry name" value="ADH_SHORT"/>
    <property type="match status" value="1"/>
</dbReference>
<keyword evidence="4" id="KW-1185">Reference proteome</keyword>
<dbReference type="Proteomes" id="UP000678393">
    <property type="component" value="Unassembled WGS sequence"/>
</dbReference>
<dbReference type="EMBL" id="CAJHNH020008528">
    <property type="protein sequence ID" value="CAG5136394.1"/>
    <property type="molecule type" value="Genomic_DNA"/>
</dbReference>
<sequence length="324" mass="35924">MVCFFTAAAVAVLGTLLLFLVTLLFSDGDVLLMFKTKFGKQPDSLAGKVVWITGASSGIGEHIAYCLAKAGCRLVLSARRIEELEKVKQKCLLIGKDHISESDVFVLPLDIVAFDTHKPAVQTVLQKFNQIDILINNAGRGQQAVWMDVELSVDRQMFEINVLGPVSLTQQVLPHMIQRHRGHIIVVSSVAGKIGPPHFRSYTGSKHALHGYFECLRNELDQYDIDVTLACPGPVVSNISLVSLTGKPGEIVKKQFTASNMRMATGRCAYLICVAVANRLYEAWISRHPSLVILYLNQYFPDLTKWILKKAGKLVVLKIRTHLD</sequence>
<dbReference type="InterPro" id="IPR036291">
    <property type="entry name" value="NAD(P)-bd_dom_sf"/>
</dbReference>
<gene>
    <name evidence="3" type="ORF">CUNI_LOCUS21952</name>
</gene>
<evidence type="ECO:0000313" key="3">
    <source>
        <dbReference type="EMBL" id="CAG5136394.1"/>
    </source>
</evidence>
<dbReference type="CDD" id="cd05332">
    <property type="entry name" value="11beta-HSD1_like_SDR_c"/>
    <property type="match status" value="1"/>
</dbReference>
<accession>A0A8S4A576</accession>
<dbReference type="PRINTS" id="PR00080">
    <property type="entry name" value="SDRFAMILY"/>
</dbReference>
<dbReference type="InterPro" id="IPR053011">
    <property type="entry name" value="SDR_family_member_7"/>
</dbReference>
<dbReference type="Gene3D" id="3.40.50.720">
    <property type="entry name" value="NAD(P)-binding Rossmann-like Domain"/>
    <property type="match status" value="1"/>
</dbReference>